<proteinExistence type="predicted"/>
<gene>
    <name evidence="1" type="ORF">L1857_26060</name>
</gene>
<keyword evidence="2" id="KW-1185">Reference proteome</keyword>
<dbReference type="Proteomes" id="UP000830158">
    <property type="component" value="Chromosome"/>
</dbReference>
<dbReference type="EMBL" id="CP091196">
    <property type="protein sequence ID" value="UQS26028.1"/>
    <property type="molecule type" value="Genomic_DNA"/>
</dbReference>
<sequence>MAELAYMVREDWAQYGTTMGEQSALIREWPGRPPYVFATADRKKIELDHRGDAQFMTYVAPSADERHVIDLSDLSGLRRSDEQLTAPLVVMHPHEERDCDLLREIVPADSVVKMFAIVWSPRDMVRAWLDGVGALNLHTGSVLEAPDAVQLEAAKCWVGEQYNGLSSGNGKGAVVQLLRAFTDAGYPLDVETWLRAFFAAGGEFEKATNVAKLIKEMREGTRHRIQTRCQADILSVLRERATKYD</sequence>
<evidence type="ECO:0000313" key="2">
    <source>
        <dbReference type="Proteomes" id="UP000830158"/>
    </source>
</evidence>
<organism evidence="1 2">
    <name type="scientific">Amycolatopsis thermalba</name>
    <dbReference type="NCBI Taxonomy" id="944492"/>
    <lineage>
        <taxon>Bacteria</taxon>
        <taxon>Bacillati</taxon>
        <taxon>Actinomycetota</taxon>
        <taxon>Actinomycetes</taxon>
        <taxon>Pseudonocardiales</taxon>
        <taxon>Pseudonocardiaceae</taxon>
        <taxon>Amycolatopsis</taxon>
    </lineage>
</organism>
<dbReference type="RefSeq" id="WP_116111142.1">
    <property type="nucleotide sequence ID" value="NZ_CP091196.1"/>
</dbReference>
<protein>
    <submittedName>
        <fullName evidence="1">Uncharacterized protein</fullName>
    </submittedName>
</protein>
<evidence type="ECO:0000313" key="1">
    <source>
        <dbReference type="EMBL" id="UQS26028.1"/>
    </source>
</evidence>
<name>A0ABY4P169_9PSEU</name>
<accession>A0ABY4P169</accession>
<reference evidence="1" key="1">
    <citation type="submission" date="2022-01" db="EMBL/GenBank/DDBJ databases">
        <title>PSI-footprinting approach for the identification of protein synthesis inhibitor producers.</title>
        <authorList>
            <person name="Handel F."/>
            <person name="Kulik A."/>
            <person name="Wex K.W."/>
            <person name="Berscheid A."/>
            <person name="Saur J.S."/>
            <person name="Winkler A."/>
            <person name="Wibberg D."/>
            <person name="Kalinowski J."/>
            <person name="Broetz-Oesterhelt H."/>
            <person name="Mast Y."/>
        </authorList>
    </citation>
    <scope>NUCLEOTIDE SEQUENCE</scope>
    <source>
        <strain evidence="1">KNN 49.3e</strain>
    </source>
</reference>